<feature type="transmembrane region" description="Helical" evidence="16">
    <location>
        <begin position="452"/>
        <end position="477"/>
    </location>
</feature>
<dbReference type="Proteomes" id="UP001159641">
    <property type="component" value="Unassembled WGS sequence"/>
</dbReference>
<feature type="compositionally biased region" description="Acidic residues" evidence="15">
    <location>
        <begin position="714"/>
        <end position="724"/>
    </location>
</feature>
<keyword evidence="8 16" id="KW-1133">Transmembrane helix</keyword>
<evidence type="ECO:0000256" key="4">
    <source>
        <dbReference type="ARBA" id="ARBA00022692"/>
    </source>
</evidence>
<evidence type="ECO:0000256" key="1">
    <source>
        <dbReference type="ARBA" id="ARBA00004251"/>
    </source>
</evidence>
<dbReference type="PROSITE" id="PS50287">
    <property type="entry name" value="SRCR_2"/>
    <property type="match status" value="3"/>
</dbReference>
<feature type="domain" description="SRCR" evidence="17">
    <location>
        <begin position="236"/>
        <end position="335"/>
    </location>
</feature>
<evidence type="ECO:0000256" key="2">
    <source>
        <dbReference type="ARBA" id="ARBA00022475"/>
    </source>
</evidence>
<keyword evidence="10 14" id="KW-1015">Disulfide bond</keyword>
<proteinExistence type="predicted"/>
<keyword evidence="4 16" id="KW-0812">Transmembrane</keyword>
<evidence type="ECO:0000256" key="15">
    <source>
        <dbReference type="SAM" id="MobiDB-lite"/>
    </source>
</evidence>
<feature type="region of interest" description="Disordered" evidence="15">
    <location>
        <begin position="577"/>
        <end position="650"/>
    </location>
</feature>
<feature type="compositionally biased region" description="Polar residues" evidence="15">
    <location>
        <begin position="630"/>
        <end position="648"/>
    </location>
</feature>
<evidence type="ECO:0000256" key="16">
    <source>
        <dbReference type="SAM" id="Phobius"/>
    </source>
</evidence>
<comment type="function">
    <text evidence="12">Cell adhesion molecule that mediates cell-cell contacts and regulates T-cell responses via its interaction with ALCAM/CD166. Contributes to signaling cascades triggered by activation of the TCR/CD3 complex. Functions as a costimulatory molecule; promotes T-cell activation and proliferation. Contributes to the formation and maturation of the immunological synapse. Functions as a calcium-dependent pattern receptor that binds and aggregates both Gram-positive and Gram-negative bacteria. Binds both lipopolysaccharide (LPS) from Gram-negative bacteria and lipoteichoic acid from Gram-positive bacteria. LPS binding leads to the activation of signaling cascades and down-stream MAP kinases. Mediates activation of the inflammatory response and the secretion of pro-inflammatory cytokines in response to LPS.</text>
</comment>
<dbReference type="SMART" id="SM00202">
    <property type="entry name" value="SR"/>
    <property type="match status" value="3"/>
</dbReference>
<dbReference type="PANTHER" id="PTHR19331">
    <property type="entry name" value="SCAVENGER RECEPTOR DOMAIN-CONTAINING"/>
    <property type="match status" value="1"/>
</dbReference>
<dbReference type="FunFam" id="3.10.250.10:FF:000017">
    <property type="entry name" value="CD6 molecule"/>
    <property type="match status" value="1"/>
</dbReference>
<feature type="disulfide bond" evidence="14">
    <location>
        <begin position="305"/>
        <end position="315"/>
    </location>
</feature>
<reference evidence="18 19" key="1">
    <citation type="submission" date="2022-11" db="EMBL/GenBank/DDBJ databases">
        <title>Whole genome sequence of Eschrichtius robustus ER-17-0199.</title>
        <authorList>
            <person name="Bruniche-Olsen A."/>
            <person name="Black A.N."/>
            <person name="Fields C.J."/>
            <person name="Walden K."/>
            <person name="Dewoody J.A."/>
        </authorList>
    </citation>
    <scope>NUCLEOTIDE SEQUENCE [LARGE SCALE GENOMIC DNA]</scope>
    <source>
        <strain evidence="18">ER-17-0199</strain>
        <tissue evidence="18">Blubber</tissue>
    </source>
</reference>
<protein>
    <recommendedName>
        <fullName evidence="13">T-cell differentiation antigen CD6</fullName>
    </recommendedName>
</protein>
<evidence type="ECO:0000313" key="19">
    <source>
        <dbReference type="Proteomes" id="UP001159641"/>
    </source>
</evidence>
<feature type="region of interest" description="Disordered" evidence="15">
    <location>
        <begin position="198"/>
        <end position="233"/>
    </location>
</feature>
<evidence type="ECO:0000256" key="7">
    <source>
        <dbReference type="ARBA" id="ARBA00022889"/>
    </source>
</evidence>
<dbReference type="GO" id="GO:0007155">
    <property type="term" value="P:cell adhesion"/>
    <property type="evidence" value="ECO:0007669"/>
    <property type="project" value="UniProtKB-KW"/>
</dbReference>
<name>A0AB34HXF6_ESCRO</name>
<dbReference type="PANTHER" id="PTHR19331:SF477">
    <property type="entry name" value="T-CELL DIFFERENTIATION ANTIGEN CD6"/>
    <property type="match status" value="1"/>
</dbReference>
<feature type="disulfide bond" evidence="14">
    <location>
        <begin position="405"/>
        <end position="415"/>
    </location>
</feature>
<evidence type="ECO:0000256" key="8">
    <source>
        <dbReference type="ARBA" id="ARBA00022989"/>
    </source>
</evidence>
<dbReference type="PRINTS" id="PR00258">
    <property type="entry name" value="SPERACTRCPTR"/>
</dbReference>
<dbReference type="SUPFAM" id="SSF56487">
    <property type="entry name" value="SRCR-like"/>
    <property type="match status" value="3"/>
</dbReference>
<evidence type="ECO:0000256" key="9">
    <source>
        <dbReference type="ARBA" id="ARBA00023136"/>
    </source>
</evidence>
<dbReference type="Gene3D" id="3.10.250.10">
    <property type="entry name" value="SRCR-like domain"/>
    <property type="match status" value="3"/>
</dbReference>
<evidence type="ECO:0000256" key="14">
    <source>
        <dbReference type="PROSITE-ProRule" id="PRU00196"/>
    </source>
</evidence>
<comment type="caution">
    <text evidence="14">Lacks conserved residue(s) required for the propagation of feature annotation.</text>
</comment>
<evidence type="ECO:0000256" key="13">
    <source>
        <dbReference type="ARBA" id="ARBA00068813"/>
    </source>
</evidence>
<keyword evidence="7" id="KW-0130">Cell adhesion</keyword>
<comment type="caution">
    <text evidence="18">The sequence shown here is derived from an EMBL/GenBank/DDBJ whole genome shotgun (WGS) entry which is preliminary data.</text>
</comment>
<evidence type="ECO:0000313" key="18">
    <source>
        <dbReference type="EMBL" id="KAJ8795808.1"/>
    </source>
</evidence>
<dbReference type="InterPro" id="IPR001190">
    <property type="entry name" value="SRCR"/>
</dbReference>
<accession>A0AB34HXF6</accession>
<keyword evidence="3" id="KW-0597">Phosphoprotein</keyword>
<keyword evidence="19" id="KW-1185">Reference proteome</keyword>
<feature type="region of interest" description="Disordered" evidence="15">
    <location>
        <begin position="1"/>
        <end position="49"/>
    </location>
</feature>
<feature type="region of interest" description="Disordered" evidence="15">
    <location>
        <begin position="519"/>
        <end position="544"/>
    </location>
</feature>
<feature type="region of interest" description="Disordered" evidence="15">
    <location>
        <begin position="662"/>
        <end position="724"/>
    </location>
</feature>
<feature type="compositionally biased region" description="Low complexity" evidence="15">
    <location>
        <begin position="668"/>
        <end position="682"/>
    </location>
</feature>
<evidence type="ECO:0000256" key="5">
    <source>
        <dbReference type="ARBA" id="ARBA00022729"/>
    </source>
</evidence>
<dbReference type="EMBL" id="JAIQCJ010000544">
    <property type="protein sequence ID" value="KAJ8795808.1"/>
    <property type="molecule type" value="Genomic_DNA"/>
</dbReference>
<feature type="domain" description="SRCR" evidence="17">
    <location>
        <begin position="340"/>
        <end position="436"/>
    </location>
</feature>
<evidence type="ECO:0000256" key="10">
    <source>
        <dbReference type="ARBA" id="ARBA00023157"/>
    </source>
</evidence>
<dbReference type="FunFam" id="3.10.250.10:FF:000010">
    <property type="entry name" value="T-cell differentiation antigen CD6"/>
    <property type="match status" value="1"/>
</dbReference>
<gene>
    <name evidence="18" type="ORF">J1605_002570</name>
</gene>
<feature type="domain" description="SRCR" evidence="17">
    <location>
        <begin position="54"/>
        <end position="165"/>
    </location>
</feature>
<dbReference type="GO" id="GO:0005886">
    <property type="term" value="C:plasma membrane"/>
    <property type="evidence" value="ECO:0007669"/>
    <property type="project" value="UniProtKB-SubCell"/>
</dbReference>
<dbReference type="Pfam" id="PF00530">
    <property type="entry name" value="SRCR"/>
    <property type="match status" value="3"/>
</dbReference>
<keyword evidence="6" id="KW-0677">Repeat</keyword>
<comment type="subcellular location">
    <subcellularLocation>
        <location evidence="1">Cell membrane</location>
        <topology evidence="1">Single-pass type I membrane protein</topology>
    </subcellularLocation>
</comment>
<evidence type="ECO:0000256" key="11">
    <source>
        <dbReference type="ARBA" id="ARBA00023180"/>
    </source>
</evidence>
<keyword evidence="9 16" id="KW-0472">Membrane</keyword>
<dbReference type="InterPro" id="IPR036772">
    <property type="entry name" value="SRCR-like_dom_sf"/>
</dbReference>
<sequence length="724" mass="78374">MRARLVDEVQDAATPKLENFPTPKGGHPSPAPSGQPNTTSEESQLSEPGERLQVRLMNGSSRCNGTVEVWFRQSWEPACGALWDLRASEAVCRSLGCGRAEPLEQPALPTPALPPGAAAGNASWAPNTTWALAPTVQCSGPEWQLCKVVEHACSSDERPVQVTCAGTSGPTRSRRRAPPCPTSQFFGHCPRLLSPALATGPKSRPPDFYPDPPPTRIQLVPSPEGCSASTPENLDLKLVGGGSPCEGRVEMLEHGQWGSVCDDTWDLDDAHVVCRQLSCGWAVQALPGLHFAPGHGRIHRDQVNCSGSETYLWDCLGLPGNGYCGHKEDAGVVCSEHQSWRLTGGADPCEGQVEVYFRGVWSTVCDSTWYEPEAKVLCRDLGCGTLARVPKGLPHSLSGKMYYSCEGGEPTLSECFWRFNNSNLCSQSQAARVLCSESSVTVKMKDWESRELMLLILCIVLGILLLVSLSFIAIILLRIKGKYALPAMVNHQHLPTTTPAGTTSYQEVPITIAKEEIPKLPIQVQAPPPEDTNSSSDSDYEHYDFSSQPPVALTTFYNSQRHRFTDEEVQQNRFQMPPLEEGPGLEEVHASQVPPANPEHCIADPRSTGPPHHPRSKSGSSTSSGEEYCNSPSSRLPPWNSQVFSSERNPLLGQPLNLELAGSQAAFPAGPSADDSSSTSSGEWYQNFQPPPQLPSAEQFGCPGSLTPQPDFSSNEDYDDIGAA</sequence>
<keyword evidence="2" id="KW-1003">Cell membrane</keyword>
<evidence type="ECO:0000256" key="6">
    <source>
        <dbReference type="ARBA" id="ARBA00022737"/>
    </source>
</evidence>
<organism evidence="18 19">
    <name type="scientific">Eschrichtius robustus</name>
    <name type="common">California gray whale</name>
    <name type="synonym">Eschrichtius gibbosus</name>
    <dbReference type="NCBI Taxonomy" id="9764"/>
    <lineage>
        <taxon>Eukaryota</taxon>
        <taxon>Metazoa</taxon>
        <taxon>Chordata</taxon>
        <taxon>Craniata</taxon>
        <taxon>Vertebrata</taxon>
        <taxon>Euteleostomi</taxon>
        <taxon>Mammalia</taxon>
        <taxon>Eutheria</taxon>
        <taxon>Laurasiatheria</taxon>
        <taxon>Artiodactyla</taxon>
        <taxon>Whippomorpha</taxon>
        <taxon>Cetacea</taxon>
        <taxon>Mysticeti</taxon>
        <taxon>Eschrichtiidae</taxon>
        <taxon>Eschrichtius</taxon>
    </lineage>
</organism>
<evidence type="ECO:0000256" key="12">
    <source>
        <dbReference type="ARBA" id="ARBA00057255"/>
    </source>
</evidence>
<evidence type="ECO:0000259" key="17">
    <source>
        <dbReference type="PROSITE" id="PS50287"/>
    </source>
</evidence>
<dbReference type="AlphaFoldDB" id="A0AB34HXF6"/>
<keyword evidence="5" id="KW-0732">Signal</keyword>
<keyword evidence="11" id="KW-0325">Glycoprotein</keyword>
<feature type="compositionally biased region" description="Polar residues" evidence="15">
    <location>
        <begin position="32"/>
        <end position="46"/>
    </location>
</feature>
<evidence type="ECO:0000256" key="3">
    <source>
        <dbReference type="ARBA" id="ARBA00022553"/>
    </source>
</evidence>